<comment type="caution">
    <text evidence="2">The sequence shown here is derived from an EMBL/GenBank/DDBJ whole genome shotgun (WGS) entry which is preliminary data.</text>
</comment>
<dbReference type="EMBL" id="PJQY01001269">
    <property type="protein sequence ID" value="PQQ04096.1"/>
    <property type="molecule type" value="Genomic_DNA"/>
</dbReference>
<evidence type="ECO:0000313" key="3">
    <source>
        <dbReference type="Proteomes" id="UP000250321"/>
    </source>
</evidence>
<feature type="region of interest" description="Disordered" evidence="1">
    <location>
        <begin position="26"/>
        <end position="70"/>
    </location>
</feature>
<evidence type="ECO:0000256" key="1">
    <source>
        <dbReference type="SAM" id="MobiDB-lite"/>
    </source>
</evidence>
<dbReference type="Proteomes" id="UP000250321">
    <property type="component" value="Unassembled WGS sequence"/>
</dbReference>
<protein>
    <submittedName>
        <fullName evidence="2">Uncharacterized protein</fullName>
    </submittedName>
</protein>
<dbReference type="AlphaFoldDB" id="A0A314ZQ20"/>
<reference evidence="2 3" key="1">
    <citation type="submission" date="2018-02" db="EMBL/GenBank/DDBJ databases">
        <title>Draft genome of wild Prunus yedoensis var. nudiflora.</title>
        <authorList>
            <person name="Baek S."/>
            <person name="Kim J.-H."/>
            <person name="Choi K."/>
            <person name="Kim G.-B."/>
            <person name="Cho A."/>
            <person name="Jang H."/>
            <person name="Shin C.-H."/>
            <person name="Yu H.-J."/>
            <person name="Mun J.-H."/>
        </authorList>
    </citation>
    <scope>NUCLEOTIDE SEQUENCE [LARGE SCALE GENOMIC DNA]</scope>
    <source>
        <strain evidence="3">cv. Jeju island</strain>
        <tissue evidence="2">Leaf</tissue>
    </source>
</reference>
<evidence type="ECO:0000313" key="2">
    <source>
        <dbReference type="EMBL" id="PQQ04096.1"/>
    </source>
</evidence>
<accession>A0A314ZQ20</accession>
<name>A0A314ZQ20_PRUYE</name>
<proteinExistence type="predicted"/>
<organism evidence="2 3">
    <name type="scientific">Prunus yedoensis var. nudiflora</name>
    <dbReference type="NCBI Taxonomy" id="2094558"/>
    <lineage>
        <taxon>Eukaryota</taxon>
        <taxon>Viridiplantae</taxon>
        <taxon>Streptophyta</taxon>
        <taxon>Embryophyta</taxon>
        <taxon>Tracheophyta</taxon>
        <taxon>Spermatophyta</taxon>
        <taxon>Magnoliopsida</taxon>
        <taxon>eudicotyledons</taxon>
        <taxon>Gunneridae</taxon>
        <taxon>Pentapetalae</taxon>
        <taxon>rosids</taxon>
        <taxon>fabids</taxon>
        <taxon>Rosales</taxon>
        <taxon>Rosaceae</taxon>
        <taxon>Amygdaloideae</taxon>
        <taxon>Amygdaleae</taxon>
        <taxon>Prunus</taxon>
    </lineage>
</organism>
<sequence length="70" mass="7598">MALAVLQGEAYAANIARTKMQSSYQTARRAAIQQPGLDASHPTSIDASDQRHSSNYARPPSLLKINTLRS</sequence>
<gene>
    <name evidence="2" type="ORF">Pyn_17219</name>
</gene>
<keyword evidence="3" id="KW-1185">Reference proteome</keyword>